<keyword evidence="1" id="KW-0732">Signal</keyword>
<dbReference type="EMBL" id="KZ678156">
    <property type="protein sequence ID" value="PSN59468.1"/>
    <property type="molecule type" value="Genomic_DNA"/>
</dbReference>
<evidence type="ECO:0000259" key="2">
    <source>
        <dbReference type="Pfam" id="PF08532"/>
    </source>
</evidence>
<dbReference type="Proteomes" id="UP000240883">
    <property type="component" value="Unassembled WGS sequence"/>
</dbReference>
<evidence type="ECO:0000313" key="4">
    <source>
        <dbReference type="Proteomes" id="UP000240883"/>
    </source>
</evidence>
<sequence length="696" mass="78558">MFSSRLFAILILVSGCSPSQEQARPWWEKPFGMFQTNLREIDADMDVNATADWLLEFGASAWLIGVGGILANYETDLEFHTRNPYLRTRESGDLVGDALQAAKSRGIKLLARMDFSKVQAEVADEHPEWLFVSPTGERQTHTNGLVSVCPSAEYYQERIFEILEEATSRYDFDGFFVNWAGFNENDYFKIYHGVCHCESCQSRWRNFTSNKELPDGPKDPQYSEWRAFSNGIVEDWTARVTEFIHERLPHAGLILGDSADIRFHEANNAVDRDFWPHLTTQTVSDLKSYRPEVPILVNSVSFIDMPYRMGGEEPAHFAQYLLQAISRGANPSTYIMGYPGRIPYHNLDIAGQITRFHKKWQDVYNGLQPAAKTGVILPASSRITNTTQFDEAISEFRGIYSTLQELHIFFDVIGHTRLVDMATTGVLQRYKTMVVPNIGDLTKKEAQILDDWVASGGYLVTTGNSGIKDDREIQLKSLPSQDVLEVVRKRELLWSSYMAPTQQSSDVYSYHGPMIPIYGAYHIFTWKEGSCGLYNVLPRAPFAPPEYAYGHTVSQERGVGIGTYKDGMAASIPFNIGRAYRELGLTTFRDFFKLILDKEPRTNEKLNVTISSQVEATIMSKGTSLIVVHLINMSGARYQNFGSHLPIPAGSIEVMEKNVTAYALLSERELDVLNGSIILPGLDLFEVIVINWVEQA</sequence>
<dbReference type="InterPro" id="IPR028212">
    <property type="entry name" value="GHL6"/>
</dbReference>
<proteinExistence type="predicted"/>
<dbReference type="Pfam" id="PF14871">
    <property type="entry name" value="GHL6"/>
    <property type="match status" value="1"/>
</dbReference>
<keyword evidence="4" id="KW-1185">Reference proteome</keyword>
<accession>A0A2T2N369</accession>
<dbReference type="OrthoDB" id="3337653at2759"/>
<dbReference type="Gene3D" id="3.20.20.80">
    <property type="entry name" value="Glycosidases"/>
    <property type="match status" value="1"/>
</dbReference>
<gene>
    <name evidence="3" type="ORF">BS50DRAFT_626746</name>
</gene>
<dbReference type="Pfam" id="PF08532">
    <property type="entry name" value="Glyco_hydro_42M"/>
    <property type="match status" value="1"/>
</dbReference>
<dbReference type="GO" id="GO:0004565">
    <property type="term" value="F:beta-galactosidase activity"/>
    <property type="evidence" value="ECO:0007669"/>
    <property type="project" value="InterPro"/>
</dbReference>
<dbReference type="PROSITE" id="PS51257">
    <property type="entry name" value="PROKAR_LIPOPROTEIN"/>
    <property type="match status" value="1"/>
</dbReference>
<name>A0A2T2N369_CORCC</name>
<feature type="signal peptide" evidence="1">
    <location>
        <begin position="1"/>
        <end position="18"/>
    </location>
</feature>
<dbReference type="InterPro" id="IPR013738">
    <property type="entry name" value="Beta_galactosidase_Trimer"/>
</dbReference>
<dbReference type="AlphaFoldDB" id="A0A2T2N369"/>
<reference evidence="3 4" key="1">
    <citation type="journal article" date="2018" name="Front. Microbiol.">
        <title>Genome-Wide Analysis of Corynespora cassiicola Leaf Fall Disease Putative Effectors.</title>
        <authorList>
            <person name="Lopez D."/>
            <person name="Ribeiro S."/>
            <person name="Label P."/>
            <person name="Fumanal B."/>
            <person name="Venisse J.S."/>
            <person name="Kohler A."/>
            <person name="de Oliveira R.R."/>
            <person name="Labutti K."/>
            <person name="Lipzen A."/>
            <person name="Lail K."/>
            <person name="Bauer D."/>
            <person name="Ohm R.A."/>
            <person name="Barry K.W."/>
            <person name="Spatafora J."/>
            <person name="Grigoriev I.V."/>
            <person name="Martin F.M."/>
            <person name="Pujade-Renaud V."/>
        </authorList>
    </citation>
    <scope>NUCLEOTIDE SEQUENCE [LARGE SCALE GENOMIC DNA]</scope>
    <source>
        <strain evidence="3 4">Philippines</strain>
    </source>
</reference>
<dbReference type="GO" id="GO:0005975">
    <property type="term" value="P:carbohydrate metabolic process"/>
    <property type="evidence" value="ECO:0007669"/>
    <property type="project" value="InterPro"/>
</dbReference>
<dbReference type="InterPro" id="IPR029062">
    <property type="entry name" value="Class_I_gatase-like"/>
</dbReference>
<evidence type="ECO:0000256" key="1">
    <source>
        <dbReference type="SAM" id="SignalP"/>
    </source>
</evidence>
<organism evidence="3 4">
    <name type="scientific">Corynespora cassiicola Philippines</name>
    <dbReference type="NCBI Taxonomy" id="1448308"/>
    <lineage>
        <taxon>Eukaryota</taxon>
        <taxon>Fungi</taxon>
        <taxon>Dikarya</taxon>
        <taxon>Ascomycota</taxon>
        <taxon>Pezizomycotina</taxon>
        <taxon>Dothideomycetes</taxon>
        <taxon>Pleosporomycetidae</taxon>
        <taxon>Pleosporales</taxon>
        <taxon>Corynesporascaceae</taxon>
        <taxon>Corynespora</taxon>
    </lineage>
</organism>
<dbReference type="InterPro" id="IPR017853">
    <property type="entry name" value="GH"/>
</dbReference>
<protein>
    <recommendedName>
        <fullName evidence="2">Beta-galactosidase trimerisation domain-containing protein</fullName>
    </recommendedName>
</protein>
<dbReference type="SUPFAM" id="SSF51445">
    <property type="entry name" value="(Trans)glycosidases"/>
    <property type="match status" value="1"/>
</dbReference>
<feature type="domain" description="Beta-galactosidase trimerisation" evidence="2">
    <location>
        <begin position="395"/>
        <end position="472"/>
    </location>
</feature>
<feature type="chain" id="PRO_5015448852" description="Beta-galactosidase trimerisation domain-containing protein" evidence="1">
    <location>
        <begin position="19"/>
        <end position="696"/>
    </location>
</feature>
<dbReference type="Gene3D" id="3.40.50.880">
    <property type="match status" value="1"/>
</dbReference>
<evidence type="ECO:0000313" key="3">
    <source>
        <dbReference type="EMBL" id="PSN59468.1"/>
    </source>
</evidence>
<dbReference type="CDD" id="cd03143">
    <property type="entry name" value="A4_beta-galactosidase_middle_domain"/>
    <property type="match status" value="1"/>
</dbReference>